<organism evidence="1 2">
    <name type="scientific">Macrosiphum euphorbiae</name>
    <name type="common">potato aphid</name>
    <dbReference type="NCBI Taxonomy" id="13131"/>
    <lineage>
        <taxon>Eukaryota</taxon>
        <taxon>Metazoa</taxon>
        <taxon>Ecdysozoa</taxon>
        <taxon>Arthropoda</taxon>
        <taxon>Hexapoda</taxon>
        <taxon>Insecta</taxon>
        <taxon>Pterygota</taxon>
        <taxon>Neoptera</taxon>
        <taxon>Paraneoptera</taxon>
        <taxon>Hemiptera</taxon>
        <taxon>Sternorrhyncha</taxon>
        <taxon>Aphidomorpha</taxon>
        <taxon>Aphidoidea</taxon>
        <taxon>Aphididae</taxon>
        <taxon>Macrosiphini</taxon>
        <taxon>Macrosiphum</taxon>
    </lineage>
</organism>
<reference evidence="1 2" key="1">
    <citation type="submission" date="2023-01" db="EMBL/GenBank/DDBJ databases">
        <authorList>
            <person name="Whitehead M."/>
        </authorList>
    </citation>
    <scope>NUCLEOTIDE SEQUENCE [LARGE SCALE GENOMIC DNA]</scope>
</reference>
<evidence type="ECO:0000313" key="1">
    <source>
        <dbReference type="EMBL" id="CAI6373243.1"/>
    </source>
</evidence>
<proteinExistence type="predicted"/>
<keyword evidence="2" id="KW-1185">Reference proteome</keyword>
<comment type="caution">
    <text evidence="1">The sequence shown here is derived from an EMBL/GenBank/DDBJ whole genome shotgun (WGS) entry which is preliminary data.</text>
</comment>
<dbReference type="AlphaFoldDB" id="A0AAV0XYM8"/>
<protein>
    <submittedName>
        <fullName evidence="1">Uncharacterized protein</fullName>
    </submittedName>
</protein>
<evidence type="ECO:0000313" key="2">
    <source>
        <dbReference type="Proteomes" id="UP001160148"/>
    </source>
</evidence>
<gene>
    <name evidence="1" type="ORF">MEUPH1_LOCUS27021</name>
</gene>
<dbReference type="EMBL" id="CARXXK010001085">
    <property type="protein sequence ID" value="CAI6373243.1"/>
    <property type="molecule type" value="Genomic_DNA"/>
</dbReference>
<accession>A0AAV0XYM8</accession>
<name>A0AAV0XYM8_9HEMI</name>
<sequence length="92" mass="10635">MIIYVNRPPVGPPIGTATIFYREIRPPPITGEESRAELRAGARLAYRVTREFYETNPEINRGAWNHYAMRCMAKGMGMAMREAYENSNRRQN</sequence>
<dbReference type="Proteomes" id="UP001160148">
    <property type="component" value="Unassembled WGS sequence"/>
</dbReference>